<dbReference type="InterPro" id="IPR050791">
    <property type="entry name" value="Aldo-Keto_reductase"/>
</dbReference>
<keyword evidence="4" id="KW-1185">Reference proteome</keyword>
<dbReference type="InterPro" id="IPR036812">
    <property type="entry name" value="NAD(P)_OxRdtase_dom_sf"/>
</dbReference>
<reference evidence="3" key="1">
    <citation type="submission" date="2023-03" db="EMBL/GenBank/DDBJ databases">
        <title>Massive genome expansion in bonnet fungi (Mycena s.s.) driven by repeated elements and novel gene families across ecological guilds.</title>
        <authorList>
            <consortium name="Lawrence Berkeley National Laboratory"/>
            <person name="Harder C.B."/>
            <person name="Miyauchi S."/>
            <person name="Viragh M."/>
            <person name="Kuo A."/>
            <person name="Thoen E."/>
            <person name="Andreopoulos B."/>
            <person name="Lu D."/>
            <person name="Skrede I."/>
            <person name="Drula E."/>
            <person name="Henrissat B."/>
            <person name="Morin E."/>
            <person name="Kohler A."/>
            <person name="Barry K."/>
            <person name="LaButti K."/>
            <person name="Morin E."/>
            <person name="Salamov A."/>
            <person name="Lipzen A."/>
            <person name="Mereny Z."/>
            <person name="Hegedus B."/>
            <person name="Baldrian P."/>
            <person name="Stursova M."/>
            <person name="Weitz H."/>
            <person name="Taylor A."/>
            <person name="Grigoriev I.V."/>
            <person name="Nagy L.G."/>
            <person name="Martin F."/>
            <person name="Kauserud H."/>
        </authorList>
    </citation>
    <scope>NUCLEOTIDE SEQUENCE</scope>
    <source>
        <strain evidence="3">CBHHK188m</strain>
    </source>
</reference>
<evidence type="ECO:0000313" key="4">
    <source>
        <dbReference type="Proteomes" id="UP001215280"/>
    </source>
</evidence>
<dbReference type="EMBL" id="JARJLG010000013">
    <property type="protein sequence ID" value="KAJ7776047.1"/>
    <property type="molecule type" value="Genomic_DNA"/>
</dbReference>
<evidence type="ECO:0000256" key="1">
    <source>
        <dbReference type="ARBA" id="ARBA00023002"/>
    </source>
</evidence>
<dbReference type="GO" id="GO:0016491">
    <property type="term" value="F:oxidoreductase activity"/>
    <property type="evidence" value="ECO:0007669"/>
    <property type="project" value="UniProtKB-KW"/>
</dbReference>
<dbReference type="SUPFAM" id="SSF51430">
    <property type="entry name" value="NAD(P)-linked oxidoreductase"/>
    <property type="match status" value="1"/>
</dbReference>
<dbReference type="Pfam" id="PF00248">
    <property type="entry name" value="Aldo_ket_red"/>
    <property type="match status" value="1"/>
</dbReference>
<dbReference type="AlphaFoldDB" id="A0AAD7NV40"/>
<name>A0AAD7NV40_9AGAR</name>
<dbReference type="InterPro" id="IPR023210">
    <property type="entry name" value="NADP_OxRdtase_dom"/>
</dbReference>
<dbReference type="PANTHER" id="PTHR43625:SF40">
    <property type="entry name" value="ALDO-KETO REDUCTASE YAKC [NADP(+)]"/>
    <property type="match status" value="1"/>
</dbReference>
<gene>
    <name evidence="3" type="ORF">DFH07DRAFT_732088</name>
</gene>
<sequence>MPKREFLVRAFGTAISCNQILKTRKIGDSTFMAVGFGTMGLPAFYSKVAPDEERFKILDAVPAAGCTLWDTADIYGDSEELIGKWWASAPWLQVTCNRGHDRFMIKRTGKRTDIFLSTKFRF</sequence>
<keyword evidence="1" id="KW-0560">Oxidoreductase</keyword>
<dbReference type="Gene3D" id="3.20.20.100">
    <property type="entry name" value="NADP-dependent oxidoreductase domain"/>
    <property type="match status" value="1"/>
</dbReference>
<comment type="caution">
    <text evidence="3">The sequence shown here is derived from an EMBL/GenBank/DDBJ whole genome shotgun (WGS) entry which is preliminary data.</text>
</comment>
<evidence type="ECO:0000313" key="3">
    <source>
        <dbReference type="EMBL" id="KAJ7776047.1"/>
    </source>
</evidence>
<proteinExistence type="predicted"/>
<organism evidence="3 4">
    <name type="scientific">Mycena maculata</name>
    <dbReference type="NCBI Taxonomy" id="230809"/>
    <lineage>
        <taxon>Eukaryota</taxon>
        <taxon>Fungi</taxon>
        <taxon>Dikarya</taxon>
        <taxon>Basidiomycota</taxon>
        <taxon>Agaricomycotina</taxon>
        <taxon>Agaricomycetes</taxon>
        <taxon>Agaricomycetidae</taxon>
        <taxon>Agaricales</taxon>
        <taxon>Marasmiineae</taxon>
        <taxon>Mycenaceae</taxon>
        <taxon>Mycena</taxon>
    </lineage>
</organism>
<dbReference type="PANTHER" id="PTHR43625">
    <property type="entry name" value="AFLATOXIN B1 ALDEHYDE REDUCTASE"/>
    <property type="match status" value="1"/>
</dbReference>
<evidence type="ECO:0000259" key="2">
    <source>
        <dbReference type="Pfam" id="PF00248"/>
    </source>
</evidence>
<feature type="domain" description="NADP-dependent oxidoreductase" evidence="2">
    <location>
        <begin position="34"/>
        <end position="120"/>
    </location>
</feature>
<dbReference type="Proteomes" id="UP001215280">
    <property type="component" value="Unassembled WGS sequence"/>
</dbReference>
<protein>
    <submittedName>
        <fullName evidence="3">NADP-dependent oxidoreductase domain-containing protein</fullName>
    </submittedName>
</protein>
<dbReference type="GO" id="GO:0005737">
    <property type="term" value="C:cytoplasm"/>
    <property type="evidence" value="ECO:0007669"/>
    <property type="project" value="TreeGrafter"/>
</dbReference>
<accession>A0AAD7NV40</accession>